<evidence type="ECO:0000313" key="7">
    <source>
        <dbReference type="EMBL" id="CAH1154338.1"/>
    </source>
</evidence>
<dbReference type="Proteomes" id="UP001153737">
    <property type="component" value="Chromosome 15"/>
</dbReference>
<protein>
    <recommendedName>
        <fullName evidence="9">Glycoprotein-N-acetylgalactosamine 3-beta-galactosyltransferase 1-like</fullName>
    </recommendedName>
</protein>
<organism evidence="7 8">
    <name type="scientific">Phaedon cochleariae</name>
    <name type="common">Mustard beetle</name>
    <dbReference type="NCBI Taxonomy" id="80249"/>
    <lineage>
        <taxon>Eukaryota</taxon>
        <taxon>Metazoa</taxon>
        <taxon>Ecdysozoa</taxon>
        <taxon>Arthropoda</taxon>
        <taxon>Hexapoda</taxon>
        <taxon>Insecta</taxon>
        <taxon>Pterygota</taxon>
        <taxon>Neoptera</taxon>
        <taxon>Endopterygota</taxon>
        <taxon>Coleoptera</taxon>
        <taxon>Polyphaga</taxon>
        <taxon>Cucujiformia</taxon>
        <taxon>Chrysomeloidea</taxon>
        <taxon>Chrysomelidae</taxon>
        <taxon>Chrysomelinae</taxon>
        <taxon>Chrysomelini</taxon>
        <taxon>Phaedon</taxon>
    </lineage>
</organism>
<evidence type="ECO:0000313" key="8">
    <source>
        <dbReference type="Proteomes" id="UP001153737"/>
    </source>
</evidence>
<dbReference type="EMBL" id="OU896721">
    <property type="protein sequence ID" value="CAH1154338.1"/>
    <property type="molecule type" value="Genomic_DNA"/>
</dbReference>
<evidence type="ECO:0000256" key="6">
    <source>
        <dbReference type="ARBA" id="ARBA00023136"/>
    </source>
</evidence>
<dbReference type="PANTHER" id="PTHR23033">
    <property type="entry name" value="BETA1,3-GALACTOSYLTRANSFERASE"/>
    <property type="match status" value="1"/>
</dbReference>
<proteinExistence type="inferred from homology"/>
<evidence type="ECO:0000256" key="1">
    <source>
        <dbReference type="ARBA" id="ARBA00004606"/>
    </source>
</evidence>
<comment type="subcellular location">
    <subcellularLocation>
        <location evidence="1">Membrane</location>
        <topology evidence="1">Single-pass type II membrane protein</topology>
    </subcellularLocation>
</comment>
<dbReference type="AlphaFoldDB" id="A0A9P0DQF1"/>
<dbReference type="OrthoDB" id="414175at2759"/>
<keyword evidence="5" id="KW-1133">Transmembrane helix</keyword>
<evidence type="ECO:0000256" key="3">
    <source>
        <dbReference type="ARBA" id="ARBA00022692"/>
    </source>
</evidence>
<sequence length="372" mass="43434">MVQFYSRLTILFCGVFFGYLIAKSCIHITNKISPEKLVKYSLSYSRWFASQRFTRTTLQWDTLRYNNSLKSVIESDILRSKINVQCVVLVHNEKNAKACKATWAKSCNHVKLVQVKTKTNKPVAIKKTKENSSWVLLCQTLIELANSSDWIMVVNDSTFVIMENLRYYIAPLNADKKYYLGYAVAFWSTIYNSGQAGYVLSRGALAALQNKFSRMDCSLNSFWNREDFYLGKHLSMVNVTPMDTRDHDGYSRFHPYSWHQALFPGENYYKTSVFPTKCCSNTSISFQAIQGDKMYTFHYLLYVLQIFTDGHLGNRAPEPFDDKQVLKNFLRERNIPYDNVTSEEYYKIWERLIDDPTSFSANMRREDYIAYD</sequence>
<gene>
    <name evidence="7" type="ORF">PHAECO_LOCUS4794</name>
</gene>
<dbReference type="Gene3D" id="3.90.550.50">
    <property type="match status" value="1"/>
</dbReference>
<keyword evidence="8" id="KW-1185">Reference proteome</keyword>
<dbReference type="GO" id="GO:0016020">
    <property type="term" value="C:membrane"/>
    <property type="evidence" value="ECO:0007669"/>
    <property type="project" value="UniProtKB-SubCell"/>
</dbReference>
<dbReference type="GO" id="GO:0016263">
    <property type="term" value="F:glycoprotein-N-acetylgalactosamine 3-beta-galactosyltransferase activity"/>
    <property type="evidence" value="ECO:0007669"/>
    <property type="project" value="TreeGrafter"/>
</dbReference>
<keyword evidence="3" id="KW-0812">Transmembrane</keyword>
<evidence type="ECO:0000256" key="5">
    <source>
        <dbReference type="ARBA" id="ARBA00022989"/>
    </source>
</evidence>
<keyword evidence="6" id="KW-0472">Membrane</keyword>
<reference evidence="7" key="2">
    <citation type="submission" date="2022-10" db="EMBL/GenBank/DDBJ databases">
        <authorList>
            <consortium name="ENA_rothamsted_submissions"/>
            <consortium name="culmorum"/>
            <person name="King R."/>
        </authorList>
    </citation>
    <scope>NUCLEOTIDE SEQUENCE</scope>
</reference>
<dbReference type="PANTHER" id="PTHR23033:SF14">
    <property type="entry name" value="GLYCOPROTEIN-N-ACETYLGALACTOSAMINE 3-BETA-GALACTOSYLTRANSFERASE 1-RELATED"/>
    <property type="match status" value="1"/>
</dbReference>
<accession>A0A9P0DQF1</accession>
<comment type="similarity">
    <text evidence="2">Belongs to the glycosyltransferase 31 family. Beta3-Gal-T subfamily.</text>
</comment>
<name>A0A9P0DQF1_PHACE</name>
<keyword evidence="4" id="KW-0735">Signal-anchor</keyword>
<evidence type="ECO:0000256" key="2">
    <source>
        <dbReference type="ARBA" id="ARBA00006462"/>
    </source>
</evidence>
<dbReference type="InterPro" id="IPR026050">
    <property type="entry name" value="C1GALT1/C1GALT1_chp1"/>
</dbReference>
<reference evidence="7" key="1">
    <citation type="submission" date="2022-01" db="EMBL/GenBank/DDBJ databases">
        <authorList>
            <person name="King R."/>
        </authorList>
    </citation>
    <scope>NUCLEOTIDE SEQUENCE</scope>
</reference>
<evidence type="ECO:0000256" key="4">
    <source>
        <dbReference type="ARBA" id="ARBA00022968"/>
    </source>
</evidence>
<evidence type="ECO:0008006" key="9">
    <source>
        <dbReference type="Google" id="ProtNLM"/>
    </source>
</evidence>